<dbReference type="SUPFAM" id="SSF54719">
    <property type="entry name" value="Fe,Mn superoxide dismutase (SOD), C-terminal domain"/>
    <property type="match status" value="1"/>
</dbReference>
<dbReference type="PRINTS" id="PR01703">
    <property type="entry name" value="MNSODISMTASE"/>
</dbReference>
<name>A0A2H0RB66_UNCKA</name>
<dbReference type="InterPro" id="IPR036324">
    <property type="entry name" value="Mn/Fe_SOD_N_sf"/>
</dbReference>
<dbReference type="SUPFAM" id="SSF46609">
    <property type="entry name" value="Fe,Mn superoxide dismutase (SOD), N-terminal domain"/>
    <property type="match status" value="1"/>
</dbReference>
<dbReference type="Pfam" id="PF00081">
    <property type="entry name" value="Sod_Fe_N"/>
    <property type="match status" value="1"/>
</dbReference>
<keyword evidence="4 6" id="KW-0560">Oxidoreductase</keyword>
<feature type="binding site" evidence="5">
    <location>
        <position position="36"/>
    </location>
    <ligand>
        <name>Mn(2+)</name>
        <dbReference type="ChEBI" id="CHEBI:29035"/>
    </ligand>
</feature>
<dbReference type="EMBL" id="PCXU01000013">
    <property type="protein sequence ID" value="PIR43727.1"/>
    <property type="molecule type" value="Genomic_DNA"/>
</dbReference>
<dbReference type="GO" id="GO:0046872">
    <property type="term" value="F:metal ion binding"/>
    <property type="evidence" value="ECO:0007669"/>
    <property type="project" value="UniProtKB-KW"/>
</dbReference>
<comment type="caution">
    <text evidence="9">The sequence shown here is derived from an EMBL/GenBank/DDBJ whole genome shotgun (WGS) entry which is preliminary data.</text>
</comment>
<comment type="similarity">
    <text evidence="1 6">Belongs to the iron/manganese superoxide dismutase family.</text>
</comment>
<feature type="domain" description="Manganese/iron superoxide dismutase C-terminal" evidence="8">
    <location>
        <begin position="107"/>
        <end position="205"/>
    </location>
</feature>
<dbReference type="PANTHER" id="PTHR43595:SF2">
    <property type="entry name" value="SMALL RIBOSOMAL SUBUNIT PROTEIN MS42"/>
    <property type="match status" value="1"/>
</dbReference>
<dbReference type="AlphaFoldDB" id="A0A2H0RB66"/>
<feature type="binding site" evidence="5">
    <location>
        <position position="90"/>
    </location>
    <ligand>
        <name>Mn(2+)</name>
        <dbReference type="ChEBI" id="CHEBI:29035"/>
    </ligand>
</feature>
<feature type="binding site" evidence="5">
    <location>
        <position position="174"/>
    </location>
    <ligand>
        <name>Mn(2+)</name>
        <dbReference type="ChEBI" id="CHEBI:29035"/>
    </ligand>
</feature>
<gene>
    <name evidence="9" type="ORF">COV24_01585</name>
</gene>
<proteinExistence type="inferred from homology"/>
<evidence type="ECO:0000259" key="7">
    <source>
        <dbReference type="Pfam" id="PF00081"/>
    </source>
</evidence>
<dbReference type="InterPro" id="IPR019833">
    <property type="entry name" value="Mn/Fe_SOD_BS"/>
</dbReference>
<dbReference type="Gene3D" id="3.55.40.20">
    <property type="entry name" value="Iron/manganese superoxide dismutase, C-terminal domain"/>
    <property type="match status" value="1"/>
</dbReference>
<evidence type="ECO:0000313" key="9">
    <source>
        <dbReference type="EMBL" id="PIR43727.1"/>
    </source>
</evidence>
<feature type="binding site" evidence="5">
    <location>
        <position position="178"/>
    </location>
    <ligand>
        <name>Mn(2+)</name>
        <dbReference type="ChEBI" id="CHEBI:29035"/>
    </ligand>
</feature>
<sequence length="208" mass="23738">MDILTTSKIKDLTLPELLFDYAALEPNISKDTMTYHHDKHHAGYLKKLQEGLKDTMYIESNLGELFSKVDSLPDNVQKIVKNHGGGYWNHFLFWNMLSPKSTKTPPEDLLALINSSFESFDSFKDVFTTNAGGVFGSGWAWLVVNSENKLNVVTTANQMNPLMKGEGKPILCLDVWEHAYYLDYKNDRASYISNFWNVVNWDFVASLI</sequence>
<dbReference type="GO" id="GO:0005737">
    <property type="term" value="C:cytoplasm"/>
    <property type="evidence" value="ECO:0007669"/>
    <property type="project" value="TreeGrafter"/>
</dbReference>
<keyword evidence="3 5" id="KW-0479">Metal-binding</keyword>
<dbReference type="InterPro" id="IPR019831">
    <property type="entry name" value="Mn/Fe_SOD_N"/>
</dbReference>
<dbReference type="Gene3D" id="1.10.287.990">
    <property type="entry name" value="Fe,Mn superoxide dismutase (SOD) domain"/>
    <property type="match status" value="1"/>
</dbReference>
<evidence type="ECO:0000256" key="2">
    <source>
        <dbReference type="ARBA" id="ARBA00012682"/>
    </source>
</evidence>
<reference evidence="9 10" key="1">
    <citation type="submission" date="2017-09" db="EMBL/GenBank/DDBJ databases">
        <title>Depth-based differentiation of microbial function through sediment-hosted aquifers and enrichment of novel symbionts in the deep terrestrial subsurface.</title>
        <authorList>
            <person name="Probst A.J."/>
            <person name="Ladd B."/>
            <person name="Jarett J.K."/>
            <person name="Geller-Mcgrath D.E."/>
            <person name="Sieber C.M."/>
            <person name="Emerson J.B."/>
            <person name="Anantharaman K."/>
            <person name="Thomas B.C."/>
            <person name="Malmstrom R."/>
            <person name="Stieglmeier M."/>
            <person name="Klingl A."/>
            <person name="Woyke T."/>
            <person name="Ryan C.M."/>
            <person name="Banfield J.F."/>
        </authorList>
    </citation>
    <scope>NUCLEOTIDE SEQUENCE [LARGE SCALE GENOMIC DNA]</scope>
    <source>
        <strain evidence="9">CG10_big_fil_rev_8_21_14_0_10_32_10</strain>
    </source>
</reference>
<evidence type="ECO:0000256" key="6">
    <source>
        <dbReference type="RuleBase" id="RU000414"/>
    </source>
</evidence>
<comment type="function">
    <text evidence="6">Destroys radicals which are normally produced within the cells and which are toxic to biological systems.</text>
</comment>
<evidence type="ECO:0000256" key="5">
    <source>
        <dbReference type="PIRSR" id="PIRSR000349-1"/>
    </source>
</evidence>
<dbReference type="GO" id="GO:0004784">
    <property type="term" value="F:superoxide dismutase activity"/>
    <property type="evidence" value="ECO:0007669"/>
    <property type="project" value="UniProtKB-EC"/>
</dbReference>
<evidence type="ECO:0000256" key="4">
    <source>
        <dbReference type="ARBA" id="ARBA00023002"/>
    </source>
</evidence>
<dbReference type="PROSITE" id="PS00088">
    <property type="entry name" value="SOD_MN"/>
    <property type="match status" value="1"/>
</dbReference>
<dbReference type="Pfam" id="PF02777">
    <property type="entry name" value="Sod_Fe_C"/>
    <property type="match status" value="1"/>
</dbReference>
<feature type="domain" description="Manganese/iron superoxide dismutase N-terminal" evidence="7">
    <location>
        <begin position="13"/>
        <end position="98"/>
    </location>
</feature>
<dbReference type="PANTHER" id="PTHR43595">
    <property type="entry name" value="37S RIBOSOMAL PROTEIN S26, MITOCHONDRIAL"/>
    <property type="match status" value="1"/>
</dbReference>
<dbReference type="Proteomes" id="UP000230214">
    <property type="component" value="Unassembled WGS sequence"/>
</dbReference>
<comment type="catalytic activity">
    <reaction evidence="6">
        <text>2 superoxide + 2 H(+) = H2O2 + O2</text>
        <dbReference type="Rhea" id="RHEA:20696"/>
        <dbReference type="ChEBI" id="CHEBI:15378"/>
        <dbReference type="ChEBI" id="CHEBI:15379"/>
        <dbReference type="ChEBI" id="CHEBI:16240"/>
        <dbReference type="ChEBI" id="CHEBI:18421"/>
        <dbReference type="EC" id="1.15.1.1"/>
    </reaction>
</comment>
<dbReference type="PIRSF" id="PIRSF000349">
    <property type="entry name" value="SODismutase"/>
    <property type="match status" value="1"/>
</dbReference>
<evidence type="ECO:0000313" key="10">
    <source>
        <dbReference type="Proteomes" id="UP000230214"/>
    </source>
</evidence>
<dbReference type="InterPro" id="IPR001189">
    <property type="entry name" value="Mn/Fe_SOD"/>
</dbReference>
<dbReference type="FunFam" id="3.55.40.20:FF:000004">
    <property type="entry name" value="Superoxide dismutase [Fe]"/>
    <property type="match status" value="1"/>
</dbReference>
<accession>A0A2H0RB66</accession>
<dbReference type="InterPro" id="IPR019832">
    <property type="entry name" value="Mn/Fe_SOD_C"/>
</dbReference>
<protein>
    <recommendedName>
        <fullName evidence="2 6">Superoxide dismutase</fullName>
        <ecNumber evidence="2 6">1.15.1.1</ecNumber>
    </recommendedName>
</protein>
<evidence type="ECO:0000256" key="3">
    <source>
        <dbReference type="ARBA" id="ARBA00022723"/>
    </source>
</evidence>
<dbReference type="InterPro" id="IPR036314">
    <property type="entry name" value="SOD_C_sf"/>
</dbReference>
<evidence type="ECO:0000259" key="8">
    <source>
        <dbReference type="Pfam" id="PF02777"/>
    </source>
</evidence>
<evidence type="ECO:0000256" key="1">
    <source>
        <dbReference type="ARBA" id="ARBA00008714"/>
    </source>
</evidence>
<organism evidence="9 10">
    <name type="scientific">candidate division WWE3 bacterium CG10_big_fil_rev_8_21_14_0_10_32_10</name>
    <dbReference type="NCBI Taxonomy" id="1975090"/>
    <lineage>
        <taxon>Bacteria</taxon>
        <taxon>Katanobacteria</taxon>
    </lineage>
</organism>
<dbReference type="EC" id="1.15.1.1" evidence="2 6"/>